<feature type="domain" description="RecX second three-helical" evidence="5">
    <location>
        <begin position="74"/>
        <end position="104"/>
    </location>
</feature>
<proteinExistence type="inferred from homology"/>
<dbReference type="Proteomes" id="UP000727506">
    <property type="component" value="Unassembled WGS sequence"/>
</dbReference>
<gene>
    <name evidence="6" type="ORF">KH142_09260</name>
</gene>
<name>A0A943V1T3_9ACTN</name>
<dbReference type="Pfam" id="PF02631">
    <property type="entry name" value="RecX_HTH2"/>
    <property type="match status" value="1"/>
</dbReference>
<dbReference type="InterPro" id="IPR003783">
    <property type="entry name" value="Regulatory_RecX"/>
</dbReference>
<evidence type="ECO:0000313" key="6">
    <source>
        <dbReference type="EMBL" id="MBS6941631.1"/>
    </source>
</evidence>
<evidence type="ECO:0000256" key="2">
    <source>
        <dbReference type="ARBA" id="ARBA00009695"/>
    </source>
</evidence>
<evidence type="ECO:0000259" key="5">
    <source>
        <dbReference type="Pfam" id="PF02631"/>
    </source>
</evidence>
<dbReference type="AlphaFoldDB" id="A0A943V1T3"/>
<comment type="caution">
    <text evidence="6">The sequence shown here is derived from an EMBL/GenBank/DDBJ whole genome shotgun (WGS) entry which is preliminary data.</text>
</comment>
<dbReference type="GO" id="GO:0005737">
    <property type="term" value="C:cytoplasm"/>
    <property type="evidence" value="ECO:0007669"/>
    <property type="project" value="UniProtKB-SubCell"/>
</dbReference>
<dbReference type="PANTHER" id="PTHR33602">
    <property type="entry name" value="REGULATORY PROTEIN RECX FAMILY PROTEIN"/>
    <property type="match status" value="1"/>
</dbReference>
<dbReference type="Gene3D" id="1.10.10.10">
    <property type="entry name" value="Winged helix-like DNA-binding domain superfamily/Winged helix DNA-binding domain"/>
    <property type="match status" value="1"/>
</dbReference>
<dbReference type="EMBL" id="JAGZSV010000247">
    <property type="protein sequence ID" value="MBS6941631.1"/>
    <property type="molecule type" value="Genomic_DNA"/>
</dbReference>
<accession>A0A943V1T3</accession>
<organism evidence="6 7">
    <name type="scientific">Slackia piriformis</name>
    <dbReference type="NCBI Taxonomy" id="626934"/>
    <lineage>
        <taxon>Bacteria</taxon>
        <taxon>Bacillati</taxon>
        <taxon>Actinomycetota</taxon>
        <taxon>Coriobacteriia</taxon>
        <taxon>Eggerthellales</taxon>
        <taxon>Eggerthellaceae</taxon>
        <taxon>Slackia</taxon>
    </lineage>
</organism>
<evidence type="ECO:0000256" key="4">
    <source>
        <dbReference type="ARBA" id="ARBA00022490"/>
    </source>
</evidence>
<comment type="subcellular location">
    <subcellularLocation>
        <location evidence="1">Cytoplasm</location>
    </subcellularLocation>
</comment>
<comment type="similarity">
    <text evidence="2">Belongs to the RecX family.</text>
</comment>
<keyword evidence="4" id="KW-0963">Cytoplasm</keyword>
<reference evidence="6" key="1">
    <citation type="submission" date="2021-02" db="EMBL/GenBank/DDBJ databases">
        <title>Infant gut strain persistence is associated with maternal origin, phylogeny, and functional potential including surface adhesion and iron acquisition.</title>
        <authorList>
            <person name="Lou Y.C."/>
        </authorList>
    </citation>
    <scope>NUCLEOTIDE SEQUENCE</scope>
    <source>
        <strain evidence="6">L2_039_000G1_dasL2_039_000G1_concoct_11</strain>
    </source>
</reference>
<sequence length="176" mass="19569">MPIIDESFLAALVRESVVEEVPEQRDAAFKRIIGLLGSRDRCSCELVERLKRAGFEHDDAVSAVDRAVACGLVDDARYADVLIRSRISQGKGRAGIEEELAKLHIVASDLEGWPEAYFPSGGVSEEERALEFLRRKPPRSKNVYAAACRKLASRGFSPDVVFSAARRYVEQADRVF</sequence>
<dbReference type="GO" id="GO:0006282">
    <property type="term" value="P:regulation of DNA repair"/>
    <property type="evidence" value="ECO:0007669"/>
    <property type="project" value="InterPro"/>
</dbReference>
<dbReference type="PANTHER" id="PTHR33602:SF1">
    <property type="entry name" value="REGULATORY PROTEIN RECX FAMILY PROTEIN"/>
    <property type="match status" value="1"/>
</dbReference>
<dbReference type="InterPro" id="IPR053924">
    <property type="entry name" value="RecX_HTH_2nd"/>
</dbReference>
<evidence type="ECO:0000313" key="7">
    <source>
        <dbReference type="Proteomes" id="UP000727506"/>
    </source>
</evidence>
<evidence type="ECO:0000256" key="1">
    <source>
        <dbReference type="ARBA" id="ARBA00004496"/>
    </source>
</evidence>
<protein>
    <recommendedName>
        <fullName evidence="3">Regulatory protein RecX</fullName>
    </recommendedName>
</protein>
<dbReference type="InterPro" id="IPR036388">
    <property type="entry name" value="WH-like_DNA-bd_sf"/>
</dbReference>
<evidence type="ECO:0000256" key="3">
    <source>
        <dbReference type="ARBA" id="ARBA00018111"/>
    </source>
</evidence>